<feature type="compositionally biased region" description="Polar residues" evidence="1">
    <location>
        <begin position="35"/>
        <end position="51"/>
    </location>
</feature>
<feature type="region of interest" description="Disordered" evidence="1">
    <location>
        <begin position="109"/>
        <end position="135"/>
    </location>
</feature>
<comment type="caution">
    <text evidence="2">The sequence shown here is derived from an EMBL/GenBank/DDBJ whole genome shotgun (WGS) entry which is preliminary data.</text>
</comment>
<evidence type="ECO:0000313" key="3">
    <source>
        <dbReference type="Proteomes" id="UP001221142"/>
    </source>
</evidence>
<keyword evidence="3" id="KW-1185">Reference proteome</keyword>
<feature type="region of interest" description="Disordered" evidence="1">
    <location>
        <begin position="65"/>
        <end position="94"/>
    </location>
</feature>
<reference evidence="2" key="1">
    <citation type="submission" date="2023-03" db="EMBL/GenBank/DDBJ databases">
        <title>Massive genome expansion in bonnet fungi (Mycena s.s.) driven by repeated elements and novel gene families across ecological guilds.</title>
        <authorList>
            <consortium name="Lawrence Berkeley National Laboratory"/>
            <person name="Harder C.B."/>
            <person name="Miyauchi S."/>
            <person name="Viragh M."/>
            <person name="Kuo A."/>
            <person name="Thoen E."/>
            <person name="Andreopoulos B."/>
            <person name="Lu D."/>
            <person name="Skrede I."/>
            <person name="Drula E."/>
            <person name="Henrissat B."/>
            <person name="Morin E."/>
            <person name="Kohler A."/>
            <person name="Barry K."/>
            <person name="LaButti K."/>
            <person name="Morin E."/>
            <person name="Salamov A."/>
            <person name="Lipzen A."/>
            <person name="Mereny Z."/>
            <person name="Hegedus B."/>
            <person name="Baldrian P."/>
            <person name="Stursova M."/>
            <person name="Weitz H."/>
            <person name="Taylor A."/>
            <person name="Grigoriev I.V."/>
            <person name="Nagy L.G."/>
            <person name="Martin F."/>
            <person name="Kauserud H."/>
        </authorList>
    </citation>
    <scope>NUCLEOTIDE SEQUENCE</scope>
    <source>
        <strain evidence="2">9284</strain>
    </source>
</reference>
<protein>
    <submittedName>
        <fullName evidence="2">Uncharacterized protein</fullName>
    </submittedName>
</protein>
<dbReference type="Proteomes" id="UP001221142">
    <property type="component" value="Unassembled WGS sequence"/>
</dbReference>
<dbReference type="AlphaFoldDB" id="A0AAD7CGD7"/>
<name>A0AAD7CGD7_9AGAR</name>
<evidence type="ECO:0000313" key="2">
    <source>
        <dbReference type="EMBL" id="KAJ7647667.1"/>
    </source>
</evidence>
<accession>A0AAD7CGD7</accession>
<feature type="region of interest" description="Disordered" evidence="1">
    <location>
        <begin position="25"/>
        <end position="52"/>
    </location>
</feature>
<dbReference type="EMBL" id="JARKIF010000002">
    <property type="protein sequence ID" value="KAJ7647667.1"/>
    <property type="molecule type" value="Genomic_DNA"/>
</dbReference>
<gene>
    <name evidence="2" type="ORF">FB45DRAFT_894100</name>
</gene>
<proteinExistence type="predicted"/>
<sequence length="223" mass="25122">MSTTPPFTEEQLKCFTRRQIQSLAKVPPTRRYDQPQASNNLTSWRKSSPQLRAQKYSVRRLLEKFSSPDWSTQQPAPPRNVDATPCPRRSNRLAKGETPIEVEISCHAVNGSPPPSPSRRSVTLKSARAKAAPYPTRKHLRVIQTQIHGVIANIAESPPTFHTMDLILPRLERTAADSQKQLSMFAWQGHYFEQIVVSNMKDEPQLWSGTPSSVAKGKQNSAR</sequence>
<organism evidence="2 3">
    <name type="scientific">Roridomyces roridus</name>
    <dbReference type="NCBI Taxonomy" id="1738132"/>
    <lineage>
        <taxon>Eukaryota</taxon>
        <taxon>Fungi</taxon>
        <taxon>Dikarya</taxon>
        <taxon>Basidiomycota</taxon>
        <taxon>Agaricomycotina</taxon>
        <taxon>Agaricomycetes</taxon>
        <taxon>Agaricomycetidae</taxon>
        <taxon>Agaricales</taxon>
        <taxon>Marasmiineae</taxon>
        <taxon>Mycenaceae</taxon>
        <taxon>Roridomyces</taxon>
    </lineage>
</organism>
<evidence type="ECO:0000256" key="1">
    <source>
        <dbReference type="SAM" id="MobiDB-lite"/>
    </source>
</evidence>